<dbReference type="RefSeq" id="WP_165404449.1">
    <property type="nucleotide sequence ID" value="NZ_SGXC01000001.1"/>
</dbReference>
<dbReference type="PIRSF" id="PIRSF018266">
    <property type="entry name" value="FecR"/>
    <property type="match status" value="1"/>
</dbReference>
<reference evidence="4 5" key="1">
    <citation type="submission" date="2019-02" db="EMBL/GenBank/DDBJ databases">
        <title>Genomic Encyclopedia of Type Strains, Phase IV (KMG-IV): sequencing the most valuable type-strain genomes for metagenomic binning, comparative biology and taxonomic classification.</title>
        <authorList>
            <person name="Goeker M."/>
        </authorList>
    </citation>
    <scope>NUCLEOTIDE SEQUENCE [LARGE SCALE GENOMIC DNA]</scope>
    <source>
        <strain evidence="4 5">K24</strain>
    </source>
</reference>
<evidence type="ECO:0000313" key="4">
    <source>
        <dbReference type="EMBL" id="RZS85102.1"/>
    </source>
</evidence>
<dbReference type="EMBL" id="SGXC01000001">
    <property type="protein sequence ID" value="RZS85102.1"/>
    <property type="molecule type" value="Genomic_DNA"/>
</dbReference>
<sequence length="326" mass="35639">MSRADTPPDAQVYGEAADWLVRLQGGPLSPQDMRELLAWRRLSRRHEEAWRRAEEVLGILRQVPPELGRQVLPKLAAGASGRTRRRVLAALAGMGVIPAAWIAARTQEAQVFLADHASGVGEIRELSLPDGTRLVLNTRSAVDVKFDARERRLILRAGEILVETAPDRAVVKRPFLVETADGQARALGTRYAVRQLDAATAVSVYDGHVALRRAGQAQSFTVLAPGQSLRFSAGWNSPVGVAGPADLAWRQGMLVAKDMRLDALLAELGRHRRGLLYSTADAASLRVSGAFPLQDTDAGLALLARTMPVRVVRRTPYWVMVEYDAH</sequence>
<dbReference type="AlphaFoldDB" id="A0A4Q7NJR8"/>
<evidence type="ECO:0000259" key="2">
    <source>
        <dbReference type="Pfam" id="PF04773"/>
    </source>
</evidence>
<dbReference type="InterPro" id="IPR032623">
    <property type="entry name" value="FecR_N"/>
</dbReference>
<name>A0A4Q7NJR8_9BURK</name>
<dbReference type="PANTHER" id="PTHR30273:SF2">
    <property type="entry name" value="PROTEIN FECR"/>
    <property type="match status" value="1"/>
</dbReference>
<dbReference type="GO" id="GO:0016989">
    <property type="term" value="F:sigma factor antagonist activity"/>
    <property type="evidence" value="ECO:0007669"/>
    <property type="project" value="TreeGrafter"/>
</dbReference>
<feature type="domain" description="FecR protein" evidence="2">
    <location>
        <begin position="116"/>
        <end position="209"/>
    </location>
</feature>
<keyword evidence="1" id="KW-1133">Transmembrane helix</keyword>
<dbReference type="Pfam" id="PF04773">
    <property type="entry name" value="FecR"/>
    <property type="match status" value="1"/>
</dbReference>
<dbReference type="InterPro" id="IPR012373">
    <property type="entry name" value="Ferrdict_sens_TM"/>
</dbReference>
<organism evidence="4 5">
    <name type="scientific">Pigmentiphaga kullae</name>
    <dbReference type="NCBI Taxonomy" id="151784"/>
    <lineage>
        <taxon>Bacteria</taxon>
        <taxon>Pseudomonadati</taxon>
        <taxon>Pseudomonadota</taxon>
        <taxon>Betaproteobacteria</taxon>
        <taxon>Burkholderiales</taxon>
        <taxon>Alcaligenaceae</taxon>
        <taxon>Pigmentiphaga</taxon>
    </lineage>
</organism>
<protein>
    <submittedName>
        <fullName evidence="4">FecR family protein</fullName>
    </submittedName>
</protein>
<keyword evidence="1" id="KW-0812">Transmembrane</keyword>
<feature type="transmembrane region" description="Helical" evidence="1">
    <location>
        <begin position="87"/>
        <end position="104"/>
    </location>
</feature>
<accession>A0A4Q7NJR8</accession>
<evidence type="ECO:0000313" key="5">
    <source>
        <dbReference type="Proteomes" id="UP000292445"/>
    </source>
</evidence>
<gene>
    <name evidence="4" type="ORF">EV675_1125</name>
</gene>
<dbReference type="InterPro" id="IPR006860">
    <property type="entry name" value="FecR"/>
</dbReference>
<evidence type="ECO:0000259" key="3">
    <source>
        <dbReference type="Pfam" id="PF16220"/>
    </source>
</evidence>
<evidence type="ECO:0000256" key="1">
    <source>
        <dbReference type="SAM" id="Phobius"/>
    </source>
</evidence>
<proteinExistence type="predicted"/>
<keyword evidence="1" id="KW-0472">Membrane</keyword>
<dbReference type="Gene3D" id="2.60.120.1440">
    <property type="match status" value="1"/>
</dbReference>
<keyword evidence="5" id="KW-1185">Reference proteome</keyword>
<comment type="caution">
    <text evidence="4">The sequence shown here is derived from an EMBL/GenBank/DDBJ whole genome shotgun (WGS) entry which is preliminary data.</text>
</comment>
<dbReference type="Pfam" id="PF16220">
    <property type="entry name" value="DUF4880"/>
    <property type="match status" value="1"/>
</dbReference>
<dbReference type="Proteomes" id="UP000292445">
    <property type="component" value="Unassembled WGS sequence"/>
</dbReference>
<dbReference type="PANTHER" id="PTHR30273">
    <property type="entry name" value="PERIPLASMIC SIGNAL SENSOR AND SIGMA FACTOR ACTIVATOR FECR-RELATED"/>
    <property type="match status" value="1"/>
</dbReference>
<feature type="domain" description="FecR N-terminal" evidence="3">
    <location>
        <begin position="15"/>
        <end position="55"/>
    </location>
</feature>